<accession>F3KST7</accession>
<proteinExistence type="predicted"/>
<name>F3KST7_9BURK</name>
<dbReference type="EMBL" id="AEGR01000052">
    <property type="protein sequence ID" value="EGI77156.1"/>
    <property type="molecule type" value="Genomic_DNA"/>
</dbReference>
<dbReference type="eggNOG" id="COG2911">
    <property type="taxonomic scope" value="Bacteria"/>
</dbReference>
<organism evidence="1 2">
    <name type="scientific">Hylemonella gracilis ATCC 19624</name>
    <dbReference type="NCBI Taxonomy" id="887062"/>
    <lineage>
        <taxon>Bacteria</taxon>
        <taxon>Pseudomonadati</taxon>
        <taxon>Pseudomonadota</taxon>
        <taxon>Betaproteobacteria</taxon>
        <taxon>Burkholderiales</taxon>
        <taxon>Comamonadaceae</taxon>
        <taxon>Hylemonella</taxon>
    </lineage>
</organism>
<dbReference type="AlphaFoldDB" id="F3KST7"/>
<gene>
    <name evidence="1" type="ORF">HGR_07581</name>
</gene>
<sequence length="1091" mass="116325">MSMPRWTRVVAGVLLALVVAAVAVLAMAALLLRQLDHPWIKPRIVAAVEAASGLRVDYQRASASLTSGLRLEQLVVYTPAPFNGVAPELLRVGRLEADWSLRSLALGPARVARVAVHDLSLTWVADEAGANSLSALTSEPSEPHANNDDASSGASRQLANIFSALAPVAQLEVTGVVLEHVRVRGGAVVDRWSLRGLALVARALQQKNPEGAAEVPASGWALQAEMGRPDAPLALTLSRTVPSQGASPKHENTALAGQGPAVAELMLSWGIQADAAGAQTQIGVAVTRQNFDARIPAAVPLLSGAASAKVDASRRGLDIELHPTRLADSAEAQAQLFLPDDAQASLVLSQARVDADLARLLRLIPADLRPLTLERGMLHLELAGLTLEPGNPQPSVLRSPARLRLNVQADAAQAQLEADKAGDTVSWKAAIHAPDLALVRPFVSPAVLARLPWQRMGVDLSSQGRAEALLSSAPRITQRTELRVRQPAWDPVVSAREVVAVLDSRGDAWRHQGELHLEAEGLRVHEQDAGAQRYTLAFDVNRPSSAPKDQTFEARVRLSSQAGVRLALEAALAFDPRARALRGSVKANLPAQPVPAALQAWLPAQLDAERLALDVDAQGVLTGVITGVGDDGLPQFAPDPLASAALNGQAMIEARGIDWQQDGLMVQVPALRWHLVSHAAPAALAPAQARRTLTGTLTMERARVTLAERGLILTGLSASTGASFGAQLGDEPEFSLQLKIDALEQQPALPYAVRGLVWQLRARRDAEGAFLLPEFKLTHAATRTSLAAQGRLDLAPGRRRFALQGAVSQDVAGLNLPGVMEGRGRASVDFELASPDLATFRTQASLRLDGVNLSLPAQGIVVEGLDGDIPVYEDLHVAQGRVRLLDTLAFNPYAMLRFTDQSPLLSRGGYVSAVSITTPLVRIAPLAGNLTVRQNVFAMSQLEMGVRGGRVTGQSRLDWRGRDSLLELRVRATGLRSSRGEPFDGHAAVVIAARDRSVNGRAEILRIGNRHLLDLLDLADPRATDPAINQVRLALGLGYPDHVRLRFDQGFGRLLVKLGGGAELVRIDEVRGIPLGPLVDRALHAMQISTD</sequence>
<comment type="caution">
    <text evidence="1">The sequence shown here is derived from an EMBL/GenBank/DDBJ whole genome shotgun (WGS) entry which is preliminary data.</text>
</comment>
<evidence type="ECO:0000313" key="1">
    <source>
        <dbReference type="EMBL" id="EGI77156.1"/>
    </source>
</evidence>
<dbReference type="Proteomes" id="UP000016368">
    <property type="component" value="Unassembled WGS sequence"/>
</dbReference>
<evidence type="ECO:0000313" key="2">
    <source>
        <dbReference type="Proteomes" id="UP000016368"/>
    </source>
</evidence>
<evidence type="ECO:0008006" key="3">
    <source>
        <dbReference type="Google" id="ProtNLM"/>
    </source>
</evidence>
<dbReference type="OrthoDB" id="5376931at2"/>
<reference evidence="1 2" key="1">
    <citation type="journal article" date="2011" name="EMBO J.">
        <title>Structural diversity of bacterial flagellar motors.</title>
        <authorList>
            <person name="Chen S."/>
            <person name="Beeby M."/>
            <person name="Murphy G.E."/>
            <person name="Leadbetter J.R."/>
            <person name="Hendrixson D.R."/>
            <person name="Briegel A."/>
            <person name="Li Z."/>
            <person name="Shi J."/>
            <person name="Tocheva E.I."/>
            <person name="Muller A."/>
            <person name="Dobro M.J."/>
            <person name="Jensen G.J."/>
        </authorList>
    </citation>
    <scope>NUCLEOTIDE SEQUENCE [LARGE SCALE GENOMIC DNA]</scope>
    <source>
        <strain evidence="1 2">ATCC 19624</strain>
    </source>
</reference>
<dbReference type="RefSeq" id="WP_006297552.1">
    <property type="nucleotide sequence ID" value="NZ_AEGR01000052.1"/>
</dbReference>
<protein>
    <recommendedName>
        <fullName evidence="3">AsmA family protein</fullName>
    </recommendedName>
</protein>
<dbReference type="STRING" id="887062.HGR_07581"/>
<keyword evidence="2" id="KW-1185">Reference proteome</keyword>